<dbReference type="Proteomes" id="UP001341281">
    <property type="component" value="Chromosome 08"/>
</dbReference>
<dbReference type="EMBL" id="CP144752">
    <property type="protein sequence ID" value="WVZ89777.1"/>
    <property type="molecule type" value="Genomic_DNA"/>
</dbReference>
<evidence type="ECO:0000313" key="4">
    <source>
        <dbReference type="Proteomes" id="UP001341281"/>
    </source>
</evidence>
<evidence type="ECO:0000313" key="3">
    <source>
        <dbReference type="EMBL" id="WVZ89777.1"/>
    </source>
</evidence>
<feature type="region of interest" description="Disordered" evidence="1">
    <location>
        <begin position="24"/>
        <end position="60"/>
    </location>
</feature>
<name>A0AAQ3UGW3_PASNO</name>
<evidence type="ECO:0000256" key="1">
    <source>
        <dbReference type="SAM" id="MobiDB-lite"/>
    </source>
</evidence>
<proteinExistence type="predicted"/>
<dbReference type="AlphaFoldDB" id="A0AAQ3UGW3"/>
<dbReference type="InterPro" id="IPR005162">
    <property type="entry name" value="Retrotrans_gag_dom"/>
</dbReference>
<dbReference type="Pfam" id="PF03732">
    <property type="entry name" value="Retrotrans_gag"/>
    <property type="match status" value="1"/>
</dbReference>
<sequence>MSEPTIADVMEMLQSLTTDMTSMKADVAALKEKPSSSSESSTGGRPRDLDRSPRFQKLDFPRYDGKTDPMLFINKCDSYFRQQRTMAEERVWMASYHLEDVAQLWYNQLQEDEETPSWTRFKELLNLRFGLPLRSAPLFELAECRRTGTVEEYANRFQALLPRAGRLGEAQRVQLFTGGLLPPLSHAVRIHNPETLATAMSLARQVELMELDRLQQAPVKPAASTGTAPRAGRGSNPARPACTSTTGAAGPPDQGRG</sequence>
<feature type="region of interest" description="Disordered" evidence="1">
    <location>
        <begin position="217"/>
        <end position="257"/>
    </location>
</feature>
<keyword evidence="4" id="KW-1185">Reference proteome</keyword>
<organism evidence="3 4">
    <name type="scientific">Paspalum notatum var. saurae</name>
    <dbReference type="NCBI Taxonomy" id="547442"/>
    <lineage>
        <taxon>Eukaryota</taxon>
        <taxon>Viridiplantae</taxon>
        <taxon>Streptophyta</taxon>
        <taxon>Embryophyta</taxon>
        <taxon>Tracheophyta</taxon>
        <taxon>Spermatophyta</taxon>
        <taxon>Magnoliopsida</taxon>
        <taxon>Liliopsida</taxon>
        <taxon>Poales</taxon>
        <taxon>Poaceae</taxon>
        <taxon>PACMAD clade</taxon>
        <taxon>Panicoideae</taxon>
        <taxon>Andropogonodae</taxon>
        <taxon>Paspaleae</taxon>
        <taxon>Paspalinae</taxon>
        <taxon>Paspalum</taxon>
    </lineage>
</organism>
<feature type="compositionally biased region" description="Basic and acidic residues" evidence="1">
    <location>
        <begin position="45"/>
        <end position="60"/>
    </location>
</feature>
<evidence type="ECO:0000259" key="2">
    <source>
        <dbReference type="Pfam" id="PF03732"/>
    </source>
</evidence>
<protein>
    <recommendedName>
        <fullName evidence="2">Retrotransposon gag domain-containing protein</fullName>
    </recommendedName>
</protein>
<reference evidence="3 4" key="1">
    <citation type="submission" date="2024-02" db="EMBL/GenBank/DDBJ databases">
        <title>High-quality chromosome-scale genome assembly of Pensacola bahiagrass (Paspalum notatum Flugge var. saurae).</title>
        <authorList>
            <person name="Vega J.M."/>
            <person name="Podio M."/>
            <person name="Orjuela J."/>
            <person name="Siena L.A."/>
            <person name="Pessino S.C."/>
            <person name="Combes M.C."/>
            <person name="Mariac C."/>
            <person name="Albertini E."/>
            <person name="Pupilli F."/>
            <person name="Ortiz J.P.A."/>
            <person name="Leblanc O."/>
        </authorList>
    </citation>
    <scope>NUCLEOTIDE SEQUENCE [LARGE SCALE GENOMIC DNA]</scope>
    <source>
        <strain evidence="3">R1</strain>
        <tissue evidence="3">Leaf</tissue>
    </source>
</reference>
<gene>
    <name evidence="3" type="ORF">U9M48_036141</name>
</gene>
<accession>A0AAQ3UGW3</accession>
<feature type="domain" description="Retrotransposon gag" evidence="2">
    <location>
        <begin position="93"/>
        <end position="181"/>
    </location>
</feature>